<protein>
    <submittedName>
        <fullName evidence="1">Uncharacterized protein</fullName>
    </submittedName>
</protein>
<keyword evidence="2" id="KW-1185">Reference proteome</keyword>
<evidence type="ECO:0000313" key="2">
    <source>
        <dbReference type="Proteomes" id="UP000790377"/>
    </source>
</evidence>
<dbReference type="EMBL" id="MU268797">
    <property type="protein sequence ID" value="KAH7903714.1"/>
    <property type="molecule type" value="Genomic_DNA"/>
</dbReference>
<reference evidence="1" key="1">
    <citation type="journal article" date="2021" name="New Phytol.">
        <title>Evolutionary innovations through gain and loss of genes in the ectomycorrhizal Boletales.</title>
        <authorList>
            <person name="Wu G."/>
            <person name="Miyauchi S."/>
            <person name="Morin E."/>
            <person name="Kuo A."/>
            <person name="Drula E."/>
            <person name="Varga T."/>
            <person name="Kohler A."/>
            <person name="Feng B."/>
            <person name="Cao Y."/>
            <person name="Lipzen A."/>
            <person name="Daum C."/>
            <person name="Hundley H."/>
            <person name="Pangilinan J."/>
            <person name="Johnson J."/>
            <person name="Barry K."/>
            <person name="LaButti K."/>
            <person name="Ng V."/>
            <person name="Ahrendt S."/>
            <person name="Min B."/>
            <person name="Choi I.G."/>
            <person name="Park H."/>
            <person name="Plett J.M."/>
            <person name="Magnuson J."/>
            <person name="Spatafora J.W."/>
            <person name="Nagy L.G."/>
            <person name="Henrissat B."/>
            <person name="Grigoriev I.V."/>
            <person name="Yang Z.L."/>
            <person name="Xu J."/>
            <person name="Martin F.M."/>
        </authorList>
    </citation>
    <scope>NUCLEOTIDE SEQUENCE</scope>
    <source>
        <strain evidence="1">ATCC 28755</strain>
    </source>
</reference>
<gene>
    <name evidence="1" type="ORF">BJ138DRAFT_1107442</name>
</gene>
<dbReference type="Proteomes" id="UP000790377">
    <property type="component" value="Unassembled WGS sequence"/>
</dbReference>
<name>A0ACB7ZRB9_9AGAM</name>
<proteinExistence type="predicted"/>
<comment type="caution">
    <text evidence="1">The sequence shown here is derived from an EMBL/GenBank/DDBJ whole genome shotgun (WGS) entry which is preliminary data.</text>
</comment>
<organism evidence="1 2">
    <name type="scientific">Hygrophoropsis aurantiaca</name>
    <dbReference type="NCBI Taxonomy" id="72124"/>
    <lineage>
        <taxon>Eukaryota</taxon>
        <taxon>Fungi</taxon>
        <taxon>Dikarya</taxon>
        <taxon>Basidiomycota</taxon>
        <taxon>Agaricomycotina</taxon>
        <taxon>Agaricomycetes</taxon>
        <taxon>Agaricomycetidae</taxon>
        <taxon>Boletales</taxon>
        <taxon>Coniophorineae</taxon>
        <taxon>Hygrophoropsidaceae</taxon>
        <taxon>Hygrophoropsis</taxon>
    </lineage>
</organism>
<evidence type="ECO:0000313" key="1">
    <source>
        <dbReference type="EMBL" id="KAH7903714.1"/>
    </source>
</evidence>
<accession>A0ACB7ZRB9</accession>
<sequence length="391" mass="44183">MPQSDDDNNGAGGSSDQTTLALKRHITALQEENSNLKGATEKKSQLSGRVVRRLVTLTARVEDLICESDRRVALNEANEGENVDEHSKSEERAYRSYRQLVRWYPSIERIVGSQSDPYQLRMVYTHIMHGADGARGDDAANLKVAVAAWLMEDGNTNLRLKDKSGRGFYNDTTGKLLCPVDYNWHDERIKRNIRAYHPDYIVTAYSWPAFLYTDCKYDSKNPAKGLFKGQLLVRAFKYIFTSPSSAEEPAGNNEDEGQDQPQAPLRKRRKTSNSGERRTRSCVASLLGMTSVQPRAIAYIAVQLRFALSNCCSWRAVDEDFDHDEFYNNIVDHFERPASAGARQVVSDLLFWWNREVFGRANVLSYRPQAIEKLSVAMSSADSRVPSPDPV</sequence>